<keyword evidence="7" id="KW-0443">Lipid metabolism</keyword>
<keyword evidence="12" id="KW-1185">Reference proteome</keyword>
<gene>
    <name evidence="11" type="ORF">ESO86_15105</name>
</gene>
<protein>
    <submittedName>
        <fullName evidence="11">Iron-containing alcohol dehydrogenase</fullName>
    </submittedName>
</protein>
<evidence type="ECO:0000256" key="2">
    <source>
        <dbReference type="ARBA" id="ARBA00022516"/>
    </source>
</evidence>
<keyword evidence="8" id="KW-0594">Phospholipid biosynthesis</keyword>
<evidence type="ECO:0000256" key="4">
    <source>
        <dbReference type="ARBA" id="ARBA00022857"/>
    </source>
</evidence>
<dbReference type="Proteomes" id="UP000292881">
    <property type="component" value="Unassembled WGS sequence"/>
</dbReference>
<keyword evidence="9" id="KW-1208">Phospholipid metabolism</keyword>
<feature type="non-terminal residue" evidence="11">
    <location>
        <position position="437"/>
    </location>
</feature>
<evidence type="ECO:0000256" key="9">
    <source>
        <dbReference type="ARBA" id="ARBA00023264"/>
    </source>
</evidence>
<accession>A0A4Q2J8X0</accession>
<evidence type="ECO:0000256" key="8">
    <source>
        <dbReference type="ARBA" id="ARBA00023209"/>
    </source>
</evidence>
<keyword evidence="1" id="KW-0963">Cytoplasm</keyword>
<evidence type="ECO:0000256" key="10">
    <source>
        <dbReference type="SAM" id="MobiDB-lite"/>
    </source>
</evidence>
<evidence type="ECO:0000313" key="12">
    <source>
        <dbReference type="Proteomes" id="UP000292881"/>
    </source>
</evidence>
<dbReference type="Gene3D" id="3.40.50.1970">
    <property type="match status" value="1"/>
</dbReference>
<sequence length="437" mass="45168">MHGDPDSDRPERERPMMNRFGSITDPTDLDALRGVISASDGADSLVPLGITRLEISPTASSSAAEQVRLLLEARGVVADGARVLLLCDTTLIRRDGEDLKRSVAAQLAEAGFEVVRLVLGTPGHSLHADDRVLDEAASAASGTDAVVVVGSGTVSDIGKVATDRAGEVPLVLVQTAASVDGFTDNVSVVLASGVKRTIPSRWPDAVLADTVTIATAPIELNTSGFGELLSLFTAPADWRLASLAGLDASFHVAPRDLLLAFAGDPSQWSSGLSDGRPEPIERLTRVLAIRGIGTGIAGTTACLSGVEHLVSHMLDMHAAARGLPTGLHGAQVGVASVVAAAAWEHFAARASAETPALRPLDIEAARVESHATFVHLDPTGRLGAECWSDCERKLRTVDAQREQITALLADVRGLLADAASSLATAGALASALRGAGA</sequence>
<reference evidence="11 12" key="1">
    <citation type="submission" date="2019-01" db="EMBL/GenBank/DDBJ databases">
        <authorList>
            <person name="Li J."/>
        </authorList>
    </citation>
    <scope>NUCLEOTIDE SEQUENCE [LARGE SCALE GENOMIC DNA]</scope>
    <source>
        <strain evidence="11 12">CGMCC 4.7180</strain>
    </source>
</reference>
<dbReference type="InterPro" id="IPR016205">
    <property type="entry name" value="Glycerol_DH"/>
</dbReference>
<dbReference type="PANTHER" id="PTHR43616:SF5">
    <property type="entry name" value="GLYCEROL DEHYDROGENASE 1"/>
    <property type="match status" value="1"/>
</dbReference>
<dbReference type="GO" id="GO:0008654">
    <property type="term" value="P:phospholipid biosynthetic process"/>
    <property type="evidence" value="ECO:0007669"/>
    <property type="project" value="UniProtKB-KW"/>
</dbReference>
<evidence type="ECO:0000256" key="5">
    <source>
        <dbReference type="ARBA" id="ARBA00023002"/>
    </source>
</evidence>
<dbReference type="Gene3D" id="1.20.1090.10">
    <property type="entry name" value="Dehydroquinate synthase-like - alpha domain"/>
    <property type="match status" value="1"/>
</dbReference>
<dbReference type="SUPFAM" id="SSF56796">
    <property type="entry name" value="Dehydroquinate synthase-like"/>
    <property type="match status" value="1"/>
</dbReference>
<dbReference type="InterPro" id="IPR032837">
    <property type="entry name" value="G1PDH"/>
</dbReference>
<evidence type="ECO:0000256" key="1">
    <source>
        <dbReference type="ARBA" id="ARBA00022490"/>
    </source>
</evidence>
<evidence type="ECO:0000256" key="6">
    <source>
        <dbReference type="ARBA" id="ARBA00023027"/>
    </source>
</evidence>
<comment type="caution">
    <text evidence="11">The sequence shown here is derived from an EMBL/GenBank/DDBJ whole genome shotgun (WGS) entry which is preliminary data.</text>
</comment>
<dbReference type="GO" id="GO:0016614">
    <property type="term" value="F:oxidoreductase activity, acting on CH-OH group of donors"/>
    <property type="evidence" value="ECO:0007669"/>
    <property type="project" value="InterPro"/>
</dbReference>
<name>A0A4Q2J8X0_9MICO</name>
<proteinExistence type="predicted"/>
<keyword evidence="2" id="KW-0444">Lipid biosynthesis</keyword>
<keyword evidence="4" id="KW-0521">NADP</keyword>
<dbReference type="GO" id="GO:0046872">
    <property type="term" value="F:metal ion binding"/>
    <property type="evidence" value="ECO:0007669"/>
    <property type="project" value="UniProtKB-KW"/>
</dbReference>
<evidence type="ECO:0000256" key="3">
    <source>
        <dbReference type="ARBA" id="ARBA00022723"/>
    </source>
</evidence>
<dbReference type="PANTHER" id="PTHR43616">
    <property type="entry name" value="GLYCEROL DEHYDROGENASE"/>
    <property type="match status" value="1"/>
</dbReference>
<organism evidence="11 12">
    <name type="scientific">Agromyces binzhouensis</name>
    <dbReference type="NCBI Taxonomy" id="1817495"/>
    <lineage>
        <taxon>Bacteria</taxon>
        <taxon>Bacillati</taxon>
        <taxon>Actinomycetota</taxon>
        <taxon>Actinomycetes</taxon>
        <taxon>Micrococcales</taxon>
        <taxon>Microbacteriaceae</taxon>
        <taxon>Agromyces</taxon>
    </lineage>
</organism>
<feature type="compositionally biased region" description="Basic and acidic residues" evidence="10">
    <location>
        <begin position="1"/>
        <end position="16"/>
    </location>
</feature>
<dbReference type="OrthoDB" id="4661864at2"/>
<keyword evidence="5" id="KW-0560">Oxidoreductase</keyword>
<keyword evidence="6" id="KW-0520">NAD</keyword>
<dbReference type="AlphaFoldDB" id="A0A4Q2J8X0"/>
<dbReference type="Pfam" id="PF13685">
    <property type="entry name" value="Fe-ADH_2"/>
    <property type="match status" value="1"/>
</dbReference>
<feature type="region of interest" description="Disordered" evidence="10">
    <location>
        <begin position="1"/>
        <end position="23"/>
    </location>
</feature>
<evidence type="ECO:0000313" key="11">
    <source>
        <dbReference type="EMBL" id="RXZ43931.1"/>
    </source>
</evidence>
<keyword evidence="3" id="KW-0479">Metal-binding</keyword>
<evidence type="ECO:0000256" key="7">
    <source>
        <dbReference type="ARBA" id="ARBA00023098"/>
    </source>
</evidence>
<dbReference type="EMBL" id="SDPL01000419">
    <property type="protein sequence ID" value="RXZ43931.1"/>
    <property type="molecule type" value="Genomic_DNA"/>
</dbReference>